<feature type="transmembrane region" description="Helical" evidence="6">
    <location>
        <begin position="304"/>
        <end position="322"/>
    </location>
</feature>
<sequence>MGKGSSSSRRAIGAMVIIQMSCTGMTLLSKSAMSRGFKPSIFVAYRQAFASLTLAPFALYFERQNPTPLSLKMLCKISVVSLCGVNLSLNLFYAGLNYVSATFVTAVTNTIPALVFLFALSLRLERVAISKSDGKAKVAGCTLSLIGAMVLTLYKGPLLYPLTTSTPTTTKGGIMGGQNRSSNIISAAPAPPAGTTTTSSSKEEDWIRGSLLILAANVTWSLWLIMQGPMMKQYPAKLRLVTLQCCICCVMSTAWGAFVEREDLSSWKLGWDLNLLSVAYCGIGVTGISYWLQAWVVEKKGPVFASMFTPLALLLTAFFSALFFKDTLYSGCVLGAALLVIGLYGFLWGKKREEKDQDNAVNKSNDPPPKQELDDNVRPASIGPELEKPQTRCCAI</sequence>
<comment type="caution">
    <text evidence="9">The sequence shown here is derived from an EMBL/GenBank/DDBJ whole genome shotgun (WGS) entry which is preliminary data.</text>
</comment>
<evidence type="ECO:0000256" key="7">
    <source>
        <dbReference type="SAM" id="MobiDB-lite"/>
    </source>
</evidence>
<evidence type="ECO:0000256" key="2">
    <source>
        <dbReference type="ARBA" id="ARBA00007635"/>
    </source>
</evidence>
<evidence type="ECO:0000256" key="3">
    <source>
        <dbReference type="ARBA" id="ARBA00022692"/>
    </source>
</evidence>
<dbReference type="InterPro" id="IPR030184">
    <property type="entry name" value="WAT1-related"/>
</dbReference>
<feature type="domain" description="EamA" evidence="8">
    <location>
        <begin position="208"/>
        <end position="346"/>
    </location>
</feature>
<feature type="transmembrane region" description="Helical" evidence="6">
    <location>
        <begin position="328"/>
        <end position="347"/>
    </location>
</feature>
<evidence type="ECO:0000259" key="8">
    <source>
        <dbReference type="Pfam" id="PF00892"/>
    </source>
</evidence>
<keyword evidence="10" id="KW-1185">Reference proteome</keyword>
<dbReference type="Proteomes" id="UP000249390">
    <property type="component" value="Unassembled WGS sequence"/>
</dbReference>
<dbReference type="GO" id="GO:0016020">
    <property type="term" value="C:membrane"/>
    <property type="evidence" value="ECO:0007669"/>
    <property type="project" value="UniProtKB-SubCell"/>
</dbReference>
<feature type="transmembrane region" description="Helical" evidence="6">
    <location>
        <begin position="238"/>
        <end position="258"/>
    </location>
</feature>
<evidence type="ECO:0000256" key="4">
    <source>
        <dbReference type="ARBA" id="ARBA00022989"/>
    </source>
</evidence>
<dbReference type="PANTHER" id="PTHR31218">
    <property type="entry name" value="WAT1-RELATED PROTEIN"/>
    <property type="match status" value="1"/>
</dbReference>
<feature type="transmembrane region" description="Helical" evidence="6">
    <location>
        <begin position="136"/>
        <end position="154"/>
    </location>
</feature>
<feature type="domain" description="EamA" evidence="8">
    <location>
        <begin position="17"/>
        <end position="152"/>
    </location>
</feature>
<keyword evidence="5 6" id="KW-0472">Membrane</keyword>
<dbReference type="SUPFAM" id="SSF103481">
    <property type="entry name" value="Multidrug resistance efflux transporter EmrE"/>
    <property type="match status" value="2"/>
</dbReference>
<dbReference type="InterPro" id="IPR000620">
    <property type="entry name" value="EamA_dom"/>
</dbReference>
<gene>
    <name evidence="9" type="ORF">DM860_005542</name>
</gene>
<feature type="transmembrane region" description="Helical" evidence="6">
    <location>
        <begin position="273"/>
        <end position="292"/>
    </location>
</feature>
<feature type="transmembrane region" description="Helical" evidence="6">
    <location>
        <begin position="206"/>
        <end position="226"/>
    </location>
</feature>
<dbReference type="Pfam" id="PF00892">
    <property type="entry name" value="EamA"/>
    <property type="match status" value="2"/>
</dbReference>
<dbReference type="AlphaFoldDB" id="A0A328DUB3"/>
<name>A0A328DUB3_9ASTE</name>
<protein>
    <recommendedName>
        <fullName evidence="6">WAT1-related protein</fullName>
    </recommendedName>
</protein>
<evidence type="ECO:0000313" key="9">
    <source>
        <dbReference type="EMBL" id="RAL48118.1"/>
    </source>
</evidence>
<dbReference type="EMBL" id="NQVE01000098">
    <property type="protein sequence ID" value="RAL48118.1"/>
    <property type="molecule type" value="Genomic_DNA"/>
</dbReference>
<feature type="region of interest" description="Disordered" evidence="7">
    <location>
        <begin position="355"/>
        <end position="391"/>
    </location>
</feature>
<keyword evidence="3 6" id="KW-0812">Transmembrane</keyword>
<dbReference type="GO" id="GO:0022857">
    <property type="term" value="F:transmembrane transporter activity"/>
    <property type="evidence" value="ECO:0007669"/>
    <property type="project" value="InterPro"/>
</dbReference>
<evidence type="ECO:0000313" key="10">
    <source>
        <dbReference type="Proteomes" id="UP000249390"/>
    </source>
</evidence>
<evidence type="ECO:0000256" key="6">
    <source>
        <dbReference type="RuleBase" id="RU363077"/>
    </source>
</evidence>
<organism evidence="9 10">
    <name type="scientific">Cuscuta australis</name>
    <dbReference type="NCBI Taxonomy" id="267555"/>
    <lineage>
        <taxon>Eukaryota</taxon>
        <taxon>Viridiplantae</taxon>
        <taxon>Streptophyta</taxon>
        <taxon>Embryophyta</taxon>
        <taxon>Tracheophyta</taxon>
        <taxon>Spermatophyta</taxon>
        <taxon>Magnoliopsida</taxon>
        <taxon>eudicotyledons</taxon>
        <taxon>Gunneridae</taxon>
        <taxon>Pentapetalae</taxon>
        <taxon>asterids</taxon>
        <taxon>lamiids</taxon>
        <taxon>Solanales</taxon>
        <taxon>Convolvulaceae</taxon>
        <taxon>Cuscuteae</taxon>
        <taxon>Cuscuta</taxon>
        <taxon>Cuscuta subgen. Grammica</taxon>
        <taxon>Cuscuta sect. Cleistogrammica</taxon>
    </lineage>
</organism>
<feature type="transmembrane region" description="Helical" evidence="6">
    <location>
        <begin position="12"/>
        <end position="29"/>
    </location>
</feature>
<evidence type="ECO:0000256" key="5">
    <source>
        <dbReference type="ARBA" id="ARBA00023136"/>
    </source>
</evidence>
<dbReference type="InterPro" id="IPR037185">
    <property type="entry name" value="EmrE-like"/>
</dbReference>
<evidence type="ECO:0000256" key="1">
    <source>
        <dbReference type="ARBA" id="ARBA00004141"/>
    </source>
</evidence>
<reference evidence="9 10" key="1">
    <citation type="submission" date="2018-06" db="EMBL/GenBank/DDBJ databases">
        <title>The Genome of Cuscuta australis (Dodder) Provides Insight into the Evolution of Plant Parasitism.</title>
        <authorList>
            <person name="Liu H."/>
        </authorList>
    </citation>
    <scope>NUCLEOTIDE SEQUENCE [LARGE SCALE GENOMIC DNA]</scope>
    <source>
        <strain evidence="10">cv. Yunnan</strain>
        <tissue evidence="9">Vines</tissue>
    </source>
</reference>
<comment type="similarity">
    <text evidence="2 6">Belongs to the drug/metabolite transporter (DMT) superfamily. Plant drug/metabolite exporter (P-DME) (TC 2.A.7.4) family.</text>
</comment>
<accession>A0A328DUB3</accession>
<feature type="transmembrane region" description="Helical" evidence="6">
    <location>
        <begin position="73"/>
        <end position="93"/>
    </location>
</feature>
<proteinExistence type="inferred from homology"/>
<feature type="transmembrane region" description="Helical" evidence="6">
    <location>
        <begin position="99"/>
        <end position="124"/>
    </location>
</feature>
<keyword evidence="4 6" id="KW-1133">Transmembrane helix</keyword>
<comment type="subcellular location">
    <subcellularLocation>
        <location evidence="1 6">Membrane</location>
        <topology evidence="1 6">Multi-pass membrane protein</topology>
    </subcellularLocation>
</comment>
<feature type="transmembrane region" description="Helical" evidence="6">
    <location>
        <begin position="41"/>
        <end position="61"/>
    </location>
</feature>